<dbReference type="PANTHER" id="PTHR22600">
    <property type="entry name" value="BETA-HEXOSAMINIDASE"/>
    <property type="match status" value="1"/>
</dbReference>
<name>A0ABQ0SDG9_NOVHA</name>
<proteinExistence type="inferred from homology"/>
<dbReference type="InterPro" id="IPR029018">
    <property type="entry name" value="Hex-like_dom2"/>
</dbReference>
<evidence type="ECO:0000256" key="2">
    <source>
        <dbReference type="ARBA" id="ARBA00022801"/>
    </source>
</evidence>
<dbReference type="Proteomes" id="UP000319478">
    <property type="component" value="Unassembled WGS sequence"/>
</dbReference>
<dbReference type="SUPFAM" id="SSF55545">
    <property type="entry name" value="beta-N-acetylhexosaminidase-like domain"/>
    <property type="match status" value="1"/>
</dbReference>
<keyword evidence="2" id="KW-0378">Hydrolase</keyword>
<accession>A0ABQ0SDG9</accession>
<dbReference type="SUPFAM" id="SSF51445">
    <property type="entry name" value="(Trans)glycosidases"/>
    <property type="match status" value="1"/>
</dbReference>
<keyword evidence="3" id="KW-0326">Glycosidase</keyword>
<sequence>MGWRGIPGGGALGFSRMLGAGFVLALLAAPQVASCSPALMPMPTSYVAGSGAIALTGRMEVTWLGLRSALLDRVVGRFEKRLDTLSGRTYAPEYGPVTALRLSIDCMADDTRMLSVDMHEHYRLQVDTDGVRLTADGPAGVMRGLATLLQLVDHTADGPVLDAAVIEDRPRFAWRGILIDVSRHFMTPATLERQMDAMELAKLNVLHLHLSDGQSFRVESRRYPRLQKVAARGEYYTQKQIRALVAYAAERAIRIVPEFDTPGHSFALLTAYPRYAAQPPDAMDLRQVYVDAFDPTLPGTYDFIRHLYHEMSRLFPDVYFHAGGDEVRGWQWTQNPRIAASMKAHGYADPKALQAAFTTRIARFLEHDGKVMMGWDEVSEAPVPQGVMVEAWRGQKYAAAAASAGHPVVVSAGYYLDLLQPAAQHYRVDPTDTLSDMQKAHVVGAEAALWTETVTDEMLDARLWPRLAAISERFWSPQDICDPDSMSARLPAIQAELQVLGNQAQSNTYRMAARLAPADPQSLLTLLSVTSPVRNYARNHQAWQYLHKVPITEQHFDTPADIAAPDSFAAQAFNRDVQIYLSGQSALKPDLRARLVAWRDNDVAIIRLAAQYPVLQPLLPVSAELAALARAGLGGLDGGGHGWQDAARHALATAHQQIEASATTKAAHTMAQPPADLVQDIVPGIEALMASGRKI</sequence>
<dbReference type="EMBL" id="BJNN01000071">
    <property type="protein sequence ID" value="GEC63286.1"/>
    <property type="molecule type" value="Genomic_DNA"/>
</dbReference>
<evidence type="ECO:0000256" key="3">
    <source>
        <dbReference type="ARBA" id="ARBA00023295"/>
    </source>
</evidence>
<dbReference type="Pfam" id="PF02838">
    <property type="entry name" value="Glyco_hydro_20b"/>
    <property type="match status" value="1"/>
</dbReference>
<dbReference type="InterPro" id="IPR025705">
    <property type="entry name" value="Beta_hexosaminidase_sua/sub"/>
</dbReference>
<organism evidence="7 8">
    <name type="scientific">Novacetimonas hansenii</name>
    <name type="common">Komagataeibacter hansenii</name>
    <dbReference type="NCBI Taxonomy" id="436"/>
    <lineage>
        <taxon>Bacteria</taxon>
        <taxon>Pseudomonadati</taxon>
        <taxon>Pseudomonadota</taxon>
        <taxon>Alphaproteobacteria</taxon>
        <taxon>Acetobacterales</taxon>
        <taxon>Acetobacteraceae</taxon>
        <taxon>Novacetimonas</taxon>
    </lineage>
</organism>
<evidence type="ECO:0000256" key="4">
    <source>
        <dbReference type="ARBA" id="ARBA00033000"/>
    </source>
</evidence>
<protein>
    <recommendedName>
        <fullName evidence="4">N-acetyl-beta-glucosaminidase</fullName>
    </recommendedName>
</protein>
<evidence type="ECO:0000313" key="7">
    <source>
        <dbReference type="EMBL" id="GEC63286.1"/>
    </source>
</evidence>
<evidence type="ECO:0000259" key="5">
    <source>
        <dbReference type="Pfam" id="PF00728"/>
    </source>
</evidence>
<dbReference type="RefSeq" id="WP_064478776.1">
    <property type="nucleotide sequence ID" value="NZ_LUCI01000016.1"/>
</dbReference>
<comment type="caution">
    <text evidence="7">The sequence shown here is derived from an EMBL/GenBank/DDBJ whole genome shotgun (WGS) entry which is preliminary data.</text>
</comment>
<evidence type="ECO:0000259" key="6">
    <source>
        <dbReference type="Pfam" id="PF02838"/>
    </source>
</evidence>
<keyword evidence="8" id="KW-1185">Reference proteome</keyword>
<feature type="domain" description="Glycoside hydrolase family 20 catalytic" evidence="5">
    <location>
        <begin position="172"/>
        <end position="477"/>
    </location>
</feature>
<dbReference type="Pfam" id="PF00728">
    <property type="entry name" value="Glyco_hydro_20"/>
    <property type="match status" value="1"/>
</dbReference>
<evidence type="ECO:0000256" key="1">
    <source>
        <dbReference type="ARBA" id="ARBA00006285"/>
    </source>
</evidence>
<comment type="similarity">
    <text evidence="1">Belongs to the glycosyl hydrolase 20 family.</text>
</comment>
<dbReference type="Gene3D" id="3.30.379.10">
    <property type="entry name" value="Chitobiase/beta-hexosaminidase domain 2-like"/>
    <property type="match status" value="1"/>
</dbReference>
<dbReference type="InterPro" id="IPR015882">
    <property type="entry name" value="HEX_bac_N"/>
</dbReference>
<feature type="domain" description="Beta-hexosaminidase bacterial type N-terminal" evidence="6">
    <location>
        <begin position="37"/>
        <end position="168"/>
    </location>
</feature>
<gene>
    <name evidence="7" type="ORF">GHA01_11350</name>
</gene>
<dbReference type="Gene3D" id="3.20.20.80">
    <property type="entry name" value="Glycosidases"/>
    <property type="match status" value="1"/>
</dbReference>
<reference evidence="7 8" key="1">
    <citation type="submission" date="2019-06" db="EMBL/GenBank/DDBJ databases">
        <title>Whole genome shotgun sequence of Komagataeibacter hansenii NBRC 14820.</title>
        <authorList>
            <person name="Hosoyama A."/>
            <person name="Uohara A."/>
            <person name="Ohji S."/>
            <person name="Ichikawa N."/>
        </authorList>
    </citation>
    <scope>NUCLEOTIDE SEQUENCE [LARGE SCALE GENOMIC DNA]</scope>
    <source>
        <strain evidence="7 8">NBRC 14820</strain>
    </source>
</reference>
<dbReference type="InterPro" id="IPR015883">
    <property type="entry name" value="Glyco_hydro_20_cat"/>
</dbReference>
<dbReference type="PRINTS" id="PR00738">
    <property type="entry name" value="GLHYDRLASE20"/>
</dbReference>
<evidence type="ECO:0000313" key="8">
    <source>
        <dbReference type="Proteomes" id="UP000319478"/>
    </source>
</evidence>
<dbReference type="PANTHER" id="PTHR22600:SF21">
    <property type="entry name" value="BETA-HEXOSAMINIDASE A"/>
    <property type="match status" value="1"/>
</dbReference>
<dbReference type="InterPro" id="IPR017853">
    <property type="entry name" value="GH"/>
</dbReference>